<proteinExistence type="predicted"/>
<dbReference type="AlphaFoldDB" id="A0A246G9T7"/>
<evidence type="ECO:0000313" key="1">
    <source>
        <dbReference type="EMBL" id="OWP76526.1"/>
    </source>
</evidence>
<dbReference type="Proteomes" id="UP000198034">
    <property type="component" value="Unassembled WGS sequence"/>
</dbReference>
<protein>
    <submittedName>
        <fullName evidence="1">Uncharacterized protein</fullName>
    </submittedName>
</protein>
<organism evidence="1 2">
    <name type="scientific">Flavobacterium columnare</name>
    <dbReference type="NCBI Taxonomy" id="996"/>
    <lineage>
        <taxon>Bacteria</taxon>
        <taxon>Pseudomonadati</taxon>
        <taxon>Bacteroidota</taxon>
        <taxon>Flavobacteriia</taxon>
        <taxon>Flavobacteriales</taxon>
        <taxon>Flavobacteriaceae</taxon>
        <taxon>Flavobacterium</taxon>
    </lineage>
</organism>
<name>A0A246G9T7_9FLAO</name>
<sequence length="97" mass="10743">MQNQVKHNQSLFDFTIQSKGTIEALFETAILNNVSITEDLLTGSDLLVSNGIIDKQIVNYFLNKKIVPATALTQTQIQTLEPQGIGYMIIANDFIVS</sequence>
<reference evidence="1 2" key="1">
    <citation type="journal article" date="2017" name="Infect. Genet. Evol.">
        <title>Comparative genome analysis of fish pathogen Flavobacterium columnare reveals extensive sequence diversity within the species.</title>
        <authorList>
            <person name="Kayansamruaj P."/>
            <person name="Dong H.T."/>
            <person name="Hirono I."/>
            <person name="Kondo H."/>
            <person name="Senapin S."/>
            <person name="Rodkhum C."/>
        </authorList>
    </citation>
    <scope>NUCLEOTIDE SEQUENCE [LARGE SCALE GENOMIC DNA]</scope>
    <source>
        <strain evidence="1 2">1214</strain>
    </source>
</reference>
<evidence type="ECO:0000313" key="2">
    <source>
        <dbReference type="Proteomes" id="UP000198034"/>
    </source>
</evidence>
<comment type="caution">
    <text evidence="1">The sequence shown here is derived from an EMBL/GenBank/DDBJ whole genome shotgun (WGS) entry which is preliminary data.</text>
</comment>
<accession>A0A246G9T7</accession>
<gene>
    <name evidence="1" type="ORF">BWK62_09315</name>
</gene>
<dbReference type="EMBL" id="MTCY01000025">
    <property type="protein sequence ID" value="OWP76526.1"/>
    <property type="molecule type" value="Genomic_DNA"/>
</dbReference>